<dbReference type="InParanoid" id="E3NL31"/>
<evidence type="ECO:0000313" key="1">
    <source>
        <dbReference type="EMBL" id="EFP04147.1"/>
    </source>
</evidence>
<gene>
    <name evidence="1" type="ORF">CRE_05282</name>
</gene>
<protein>
    <submittedName>
        <fullName evidence="1">Uncharacterized protein</fullName>
    </submittedName>
</protein>
<sequence>MGTNPDTSASFNRKQFEYNREAAISQRVRSICGQPTMIGQQVVRQHAQLRASDYLHILTGSENYRYKIRDRHSINSLREYLEALVTAGADSLLEPILLVRLELLRADPVIEKVAGRGDIFVTPSATEYIDNPAIRNIMDEHMITGGARGEKIRFVNFSPTAHELFDSPATTDKVPPGKHLQKAEEHRFTTFMVTDYQSPT</sequence>
<reference evidence="1" key="1">
    <citation type="submission" date="2007-07" db="EMBL/GenBank/DDBJ databases">
        <title>PCAP assembly of the Caenorhabditis remanei genome.</title>
        <authorList>
            <consortium name="The Caenorhabditis remanei Sequencing Consortium"/>
            <person name="Wilson R.K."/>
        </authorList>
    </citation>
    <scope>NUCLEOTIDE SEQUENCE [LARGE SCALE GENOMIC DNA]</scope>
    <source>
        <strain evidence="1">PB4641</strain>
    </source>
</reference>
<keyword evidence="2" id="KW-1185">Reference proteome</keyword>
<organism evidence="2">
    <name type="scientific">Caenorhabditis remanei</name>
    <name type="common">Caenorhabditis vulgaris</name>
    <dbReference type="NCBI Taxonomy" id="31234"/>
    <lineage>
        <taxon>Eukaryota</taxon>
        <taxon>Metazoa</taxon>
        <taxon>Ecdysozoa</taxon>
        <taxon>Nematoda</taxon>
        <taxon>Chromadorea</taxon>
        <taxon>Rhabditida</taxon>
        <taxon>Rhabditina</taxon>
        <taxon>Rhabditomorpha</taxon>
        <taxon>Rhabditoidea</taxon>
        <taxon>Rhabditidae</taxon>
        <taxon>Peloderinae</taxon>
        <taxon>Caenorhabditis</taxon>
    </lineage>
</organism>
<accession>E3NL31</accession>
<dbReference type="Proteomes" id="UP000008281">
    <property type="component" value="Unassembled WGS sequence"/>
</dbReference>
<dbReference type="HOGENOM" id="CLU_1367374_0_0_1"/>
<name>E3NL31_CAERE</name>
<dbReference type="EMBL" id="DS268859">
    <property type="protein sequence ID" value="EFP04147.1"/>
    <property type="molecule type" value="Genomic_DNA"/>
</dbReference>
<proteinExistence type="predicted"/>
<evidence type="ECO:0000313" key="2">
    <source>
        <dbReference type="Proteomes" id="UP000008281"/>
    </source>
</evidence>
<dbReference type="AlphaFoldDB" id="E3NL31"/>